<keyword evidence="5" id="KW-0732">Signal</keyword>
<accession>A0A1I0P2F5</accession>
<evidence type="ECO:0000313" key="7">
    <source>
        <dbReference type="EMBL" id="SEW08358.1"/>
    </source>
</evidence>
<evidence type="ECO:0000256" key="5">
    <source>
        <dbReference type="SAM" id="SignalP"/>
    </source>
</evidence>
<protein>
    <recommendedName>
        <fullName evidence="4">Peptidyl-prolyl cis-trans isomerase</fullName>
        <ecNumber evidence="4">5.2.1.8</ecNumber>
    </recommendedName>
</protein>
<dbReference type="PROSITE" id="PS50059">
    <property type="entry name" value="FKBP_PPIASE"/>
    <property type="match status" value="1"/>
</dbReference>
<dbReference type="GO" id="GO:0003755">
    <property type="term" value="F:peptidyl-prolyl cis-trans isomerase activity"/>
    <property type="evidence" value="ECO:0007669"/>
    <property type="project" value="UniProtKB-UniRule"/>
</dbReference>
<comment type="similarity">
    <text evidence="4">Belongs to the FKBP-type PPIase family.</text>
</comment>
<evidence type="ECO:0000256" key="4">
    <source>
        <dbReference type="RuleBase" id="RU003915"/>
    </source>
</evidence>
<evidence type="ECO:0000313" key="8">
    <source>
        <dbReference type="Proteomes" id="UP000199373"/>
    </source>
</evidence>
<gene>
    <name evidence="7" type="ORF">SAMN04487850_1542</name>
</gene>
<evidence type="ECO:0000256" key="2">
    <source>
        <dbReference type="ARBA" id="ARBA00023110"/>
    </source>
</evidence>
<dbReference type="AlphaFoldDB" id="A0A1I0P2F5"/>
<comment type="catalytic activity">
    <reaction evidence="1 3 4">
        <text>[protein]-peptidylproline (omega=180) = [protein]-peptidylproline (omega=0)</text>
        <dbReference type="Rhea" id="RHEA:16237"/>
        <dbReference type="Rhea" id="RHEA-COMP:10747"/>
        <dbReference type="Rhea" id="RHEA-COMP:10748"/>
        <dbReference type="ChEBI" id="CHEBI:83833"/>
        <dbReference type="ChEBI" id="CHEBI:83834"/>
        <dbReference type="EC" id="5.2.1.8"/>
    </reaction>
</comment>
<dbReference type="InterPro" id="IPR046357">
    <property type="entry name" value="PPIase_dom_sf"/>
</dbReference>
<dbReference type="Proteomes" id="UP000199373">
    <property type="component" value="Unassembled WGS sequence"/>
</dbReference>
<dbReference type="SUPFAM" id="SSF54534">
    <property type="entry name" value="FKBP-like"/>
    <property type="match status" value="1"/>
</dbReference>
<name>A0A1I0P2F5_9BACT</name>
<dbReference type="EMBL" id="FOIQ01000003">
    <property type="protein sequence ID" value="SEW08358.1"/>
    <property type="molecule type" value="Genomic_DNA"/>
</dbReference>
<dbReference type="RefSeq" id="WP_091915728.1">
    <property type="nucleotide sequence ID" value="NZ_FOIQ01000003.1"/>
</dbReference>
<feature type="signal peptide" evidence="5">
    <location>
        <begin position="1"/>
        <end position="22"/>
    </location>
</feature>
<evidence type="ECO:0000256" key="1">
    <source>
        <dbReference type="ARBA" id="ARBA00000971"/>
    </source>
</evidence>
<dbReference type="PROSITE" id="PS51257">
    <property type="entry name" value="PROKAR_LIPOPROTEIN"/>
    <property type="match status" value="1"/>
</dbReference>
<feature type="chain" id="PRO_5011652191" description="Peptidyl-prolyl cis-trans isomerase" evidence="5">
    <location>
        <begin position="23"/>
        <end position="203"/>
    </location>
</feature>
<reference evidence="7 8" key="1">
    <citation type="submission" date="2016-10" db="EMBL/GenBank/DDBJ databases">
        <authorList>
            <person name="de Groot N.N."/>
        </authorList>
    </citation>
    <scope>NUCLEOTIDE SEQUENCE [LARGE SCALE GENOMIC DNA]</scope>
    <source>
        <strain evidence="7 8">TC2-24</strain>
    </source>
</reference>
<proteinExistence type="inferred from homology"/>
<evidence type="ECO:0000256" key="3">
    <source>
        <dbReference type="PROSITE-ProRule" id="PRU00277"/>
    </source>
</evidence>
<keyword evidence="2 3" id="KW-0697">Rotamase</keyword>
<organism evidence="7 8">
    <name type="scientific">Prevotella aff. ruminicola Tc2-24</name>
    <dbReference type="NCBI Taxonomy" id="81582"/>
    <lineage>
        <taxon>Bacteria</taxon>
        <taxon>Pseudomonadati</taxon>
        <taxon>Bacteroidota</taxon>
        <taxon>Bacteroidia</taxon>
        <taxon>Bacteroidales</taxon>
        <taxon>Prevotellaceae</taxon>
        <taxon>Prevotella</taxon>
    </lineage>
</organism>
<dbReference type="Pfam" id="PF00254">
    <property type="entry name" value="FKBP_C"/>
    <property type="match status" value="1"/>
</dbReference>
<dbReference type="Gene3D" id="3.10.50.40">
    <property type="match status" value="1"/>
</dbReference>
<sequence>MKNWKYILLALILFPFAGMVSSCSEDSEEEGEYDDWQNRNDVTTSKWAANSMKKIICYSKNSAMSGNVGDYIYVEVLESGTGTETPLFTDTCRLAYRGRLIPSKSYPEGYVFDQSYLGDFNWNTIGVAKDENGRDFVCHDFVAGFTTALMNMHIGDHWRVYIPYQLGYGSLAKPTCSYSNLIFDVALVDFWHPGEHRPVFKSR</sequence>
<dbReference type="EC" id="5.2.1.8" evidence="4"/>
<feature type="domain" description="PPIase FKBP-type" evidence="6">
    <location>
        <begin position="89"/>
        <end position="191"/>
    </location>
</feature>
<evidence type="ECO:0000259" key="6">
    <source>
        <dbReference type="PROSITE" id="PS50059"/>
    </source>
</evidence>
<dbReference type="InterPro" id="IPR001179">
    <property type="entry name" value="PPIase_FKBP_dom"/>
</dbReference>
<keyword evidence="8" id="KW-1185">Reference proteome</keyword>
<keyword evidence="3 4" id="KW-0413">Isomerase</keyword>